<dbReference type="PANTHER" id="PTHR19957">
    <property type="entry name" value="SYNTAXIN"/>
    <property type="match status" value="1"/>
</dbReference>
<evidence type="ECO:0000313" key="5">
    <source>
        <dbReference type="EMBL" id="ODV68742.1"/>
    </source>
</evidence>
<dbReference type="InterPro" id="IPR006011">
    <property type="entry name" value="Syntaxin_N"/>
</dbReference>
<dbReference type="GO" id="GO:0012505">
    <property type="term" value="C:endomembrane system"/>
    <property type="evidence" value="ECO:0007669"/>
    <property type="project" value="TreeGrafter"/>
</dbReference>
<proteinExistence type="inferred from homology"/>
<dbReference type="SUPFAM" id="SSF47661">
    <property type="entry name" value="t-snare proteins"/>
    <property type="match status" value="1"/>
</dbReference>
<dbReference type="SMART" id="SM00397">
    <property type="entry name" value="t_SNARE"/>
    <property type="match status" value="1"/>
</dbReference>
<dbReference type="Proteomes" id="UP000095085">
    <property type="component" value="Unassembled WGS sequence"/>
</dbReference>
<dbReference type="Pfam" id="PF05739">
    <property type="entry name" value="SNARE"/>
    <property type="match status" value="1"/>
</dbReference>
<dbReference type="AlphaFoldDB" id="A0A1E4RN97"/>
<dbReference type="InterPro" id="IPR010989">
    <property type="entry name" value="SNARE"/>
</dbReference>
<dbReference type="GO" id="GO:0006886">
    <property type="term" value="P:intracellular protein transport"/>
    <property type="evidence" value="ECO:0007669"/>
    <property type="project" value="TreeGrafter"/>
</dbReference>
<evidence type="ECO:0000256" key="1">
    <source>
        <dbReference type="ARBA" id="ARBA00009063"/>
    </source>
</evidence>
<dbReference type="GeneID" id="30995378"/>
<protein>
    <submittedName>
        <fullName evidence="5">t-SNARE</fullName>
    </submittedName>
</protein>
<comment type="similarity">
    <text evidence="1">Belongs to the syntaxin family.</text>
</comment>
<dbReference type="PROSITE" id="PS50192">
    <property type="entry name" value="T_SNARE"/>
    <property type="match status" value="1"/>
</dbReference>
<keyword evidence="6" id="KW-1185">Reference proteome</keyword>
<evidence type="ECO:0000259" key="4">
    <source>
        <dbReference type="PROSITE" id="PS50192"/>
    </source>
</evidence>
<keyword evidence="3" id="KW-1133">Transmembrane helix</keyword>
<keyword evidence="3" id="KW-0472">Membrane</keyword>
<feature type="domain" description="T-SNARE coiled-coil homology" evidence="4">
    <location>
        <begin position="214"/>
        <end position="276"/>
    </location>
</feature>
<organism evidence="5 6">
    <name type="scientific">Hyphopichia burtonii NRRL Y-1933</name>
    <dbReference type="NCBI Taxonomy" id="984485"/>
    <lineage>
        <taxon>Eukaryota</taxon>
        <taxon>Fungi</taxon>
        <taxon>Dikarya</taxon>
        <taxon>Ascomycota</taxon>
        <taxon>Saccharomycotina</taxon>
        <taxon>Pichiomycetes</taxon>
        <taxon>Debaryomycetaceae</taxon>
        <taxon>Hyphopichia</taxon>
    </lineage>
</organism>
<dbReference type="EMBL" id="KV454539">
    <property type="protein sequence ID" value="ODV68742.1"/>
    <property type="molecule type" value="Genomic_DNA"/>
</dbReference>
<dbReference type="CDD" id="cd15840">
    <property type="entry name" value="SNARE_Qa"/>
    <property type="match status" value="1"/>
</dbReference>
<dbReference type="OrthoDB" id="364348at2759"/>
<dbReference type="GO" id="GO:0006906">
    <property type="term" value="P:vesicle fusion"/>
    <property type="evidence" value="ECO:0007669"/>
    <property type="project" value="TreeGrafter"/>
</dbReference>
<dbReference type="RefSeq" id="XP_020077809.1">
    <property type="nucleotide sequence ID" value="XM_020220828.1"/>
</dbReference>
<evidence type="ECO:0000313" key="6">
    <source>
        <dbReference type="Proteomes" id="UP000095085"/>
    </source>
</evidence>
<dbReference type="PANTHER" id="PTHR19957:SF38">
    <property type="entry name" value="LD27581P"/>
    <property type="match status" value="1"/>
</dbReference>
<dbReference type="InterPro" id="IPR045242">
    <property type="entry name" value="Syntaxin"/>
</dbReference>
<dbReference type="Gene3D" id="1.20.5.110">
    <property type="match status" value="1"/>
</dbReference>
<dbReference type="GO" id="GO:0006896">
    <property type="term" value="P:Golgi to vacuole transport"/>
    <property type="evidence" value="ECO:0007669"/>
    <property type="project" value="TreeGrafter"/>
</dbReference>
<dbReference type="GO" id="GO:0005484">
    <property type="term" value="F:SNAP receptor activity"/>
    <property type="evidence" value="ECO:0007669"/>
    <property type="project" value="TreeGrafter"/>
</dbReference>
<dbReference type="GO" id="GO:0048278">
    <property type="term" value="P:vesicle docking"/>
    <property type="evidence" value="ECO:0007669"/>
    <property type="project" value="TreeGrafter"/>
</dbReference>
<dbReference type="STRING" id="984485.A0A1E4RN97"/>
<sequence>MSFNQQGSFANDLESDAADARSNNYKDFPEFDSLSQALDNNLYNINNNQFVSLKNLLQQYESLLNDYDTTEISSPSTQQSNHASKLSLRISELFKKTNDSFKNLNKTTNQLNEYLNECENNHEDEDTLRYLRQKESILIKLIKSSINQFRKYQKKYESLQQSYINKIGQVRNSALNDETNASGVPEQQQEQQQVSAQVQITYEPINAEELEQQSLMIQEREREIHQITQDTSEINEIFQNLQDIIHEQQFSIDNIEGNIINYANNTHGASNELRRAERYQRRAGGRMFCCLLILIGVLGSIVFIGLVF</sequence>
<keyword evidence="3" id="KW-0812">Transmembrane</keyword>
<feature type="transmembrane region" description="Helical" evidence="3">
    <location>
        <begin position="283"/>
        <end position="307"/>
    </location>
</feature>
<dbReference type="InterPro" id="IPR000727">
    <property type="entry name" value="T_SNARE_dom"/>
</dbReference>
<evidence type="ECO:0000256" key="2">
    <source>
        <dbReference type="SAM" id="Coils"/>
    </source>
</evidence>
<accession>A0A1E4RN97</accession>
<evidence type="ECO:0000256" key="3">
    <source>
        <dbReference type="SAM" id="Phobius"/>
    </source>
</evidence>
<gene>
    <name evidence="5" type="ORF">HYPBUDRAFT_152079</name>
</gene>
<dbReference type="GO" id="GO:0000149">
    <property type="term" value="F:SNARE binding"/>
    <property type="evidence" value="ECO:0007669"/>
    <property type="project" value="TreeGrafter"/>
</dbReference>
<keyword evidence="2" id="KW-0175">Coiled coil</keyword>
<dbReference type="GO" id="GO:0031201">
    <property type="term" value="C:SNARE complex"/>
    <property type="evidence" value="ECO:0007669"/>
    <property type="project" value="TreeGrafter"/>
</dbReference>
<dbReference type="Pfam" id="PF14523">
    <property type="entry name" value="Syntaxin_2"/>
    <property type="match status" value="1"/>
</dbReference>
<name>A0A1E4RN97_9ASCO</name>
<feature type="coiled-coil region" evidence="2">
    <location>
        <begin position="101"/>
        <end position="162"/>
    </location>
</feature>
<reference evidence="6" key="1">
    <citation type="submission" date="2016-05" db="EMBL/GenBank/DDBJ databases">
        <title>Comparative genomics of biotechnologically important yeasts.</title>
        <authorList>
            <consortium name="DOE Joint Genome Institute"/>
            <person name="Riley R."/>
            <person name="Haridas S."/>
            <person name="Wolfe K.H."/>
            <person name="Lopes M.R."/>
            <person name="Hittinger C.T."/>
            <person name="Goker M."/>
            <person name="Salamov A."/>
            <person name="Wisecaver J."/>
            <person name="Long T.M."/>
            <person name="Aerts A.L."/>
            <person name="Barry K."/>
            <person name="Choi C."/>
            <person name="Clum A."/>
            <person name="Coughlan A.Y."/>
            <person name="Deshpande S."/>
            <person name="Douglass A.P."/>
            <person name="Hanson S.J."/>
            <person name="Klenk H.-P."/>
            <person name="Labutti K."/>
            <person name="Lapidus A."/>
            <person name="Lindquist E."/>
            <person name="Lipzen A."/>
            <person name="Meier-Kolthoff J.P."/>
            <person name="Ohm R.A."/>
            <person name="Otillar R.P."/>
            <person name="Pangilinan J."/>
            <person name="Peng Y."/>
            <person name="Rokas A."/>
            <person name="Rosa C.A."/>
            <person name="Scheuner C."/>
            <person name="Sibirny A.A."/>
            <person name="Slot J.C."/>
            <person name="Stielow J.B."/>
            <person name="Sun H."/>
            <person name="Kurtzman C.P."/>
            <person name="Blackwell M."/>
            <person name="Grigoriev I.V."/>
            <person name="Jeffries T.W."/>
        </authorList>
    </citation>
    <scope>NUCLEOTIDE SEQUENCE [LARGE SCALE GENOMIC DNA]</scope>
    <source>
        <strain evidence="6">NRRL Y-1933</strain>
    </source>
</reference>